<dbReference type="PANTHER" id="PTHR47212">
    <property type="entry name" value="ADHESIN-LIKE PROTEIN, PUTATIVE (DUF3741)-RELATED"/>
    <property type="match status" value="1"/>
</dbReference>
<feature type="region of interest" description="Disordered" evidence="1">
    <location>
        <begin position="553"/>
        <end position="715"/>
    </location>
</feature>
<accession>A0AA88AFG4</accession>
<feature type="compositionally biased region" description="Basic residues" evidence="1">
    <location>
        <begin position="138"/>
        <end position="147"/>
    </location>
</feature>
<name>A0AA88AFG4_FICCA</name>
<gene>
    <name evidence="4" type="ORF">TIFTF001_014111</name>
</gene>
<feature type="compositionally biased region" description="Basic and acidic residues" evidence="1">
    <location>
        <begin position="564"/>
        <end position="574"/>
    </location>
</feature>
<feature type="region of interest" description="Disordered" evidence="1">
    <location>
        <begin position="123"/>
        <end position="149"/>
    </location>
</feature>
<dbReference type="InterPro" id="IPR022212">
    <property type="entry name" value="DUF3741"/>
</dbReference>
<proteinExistence type="predicted"/>
<evidence type="ECO:0000313" key="4">
    <source>
        <dbReference type="EMBL" id="GMN44923.1"/>
    </source>
</evidence>
<dbReference type="InterPro" id="IPR025486">
    <property type="entry name" value="DUF4378"/>
</dbReference>
<evidence type="ECO:0008006" key="6">
    <source>
        <dbReference type="Google" id="ProtNLM"/>
    </source>
</evidence>
<organism evidence="4 5">
    <name type="scientific">Ficus carica</name>
    <name type="common">Common fig</name>
    <dbReference type="NCBI Taxonomy" id="3494"/>
    <lineage>
        <taxon>Eukaryota</taxon>
        <taxon>Viridiplantae</taxon>
        <taxon>Streptophyta</taxon>
        <taxon>Embryophyta</taxon>
        <taxon>Tracheophyta</taxon>
        <taxon>Spermatophyta</taxon>
        <taxon>Magnoliopsida</taxon>
        <taxon>eudicotyledons</taxon>
        <taxon>Gunneridae</taxon>
        <taxon>Pentapetalae</taxon>
        <taxon>rosids</taxon>
        <taxon>fabids</taxon>
        <taxon>Rosales</taxon>
        <taxon>Moraceae</taxon>
        <taxon>Ficeae</taxon>
        <taxon>Ficus</taxon>
    </lineage>
</organism>
<feature type="compositionally biased region" description="Basic and acidic residues" evidence="1">
    <location>
        <begin position="446"/>
        <end position="457"/>
    </location>
</feature>
<dbReference type="PANTHER" id="PTHR47212:SF4">
    <property type="entry name" value="ADHESIN-LIKE PROTEIN, PUTATIVE (DUF3741)-RELATED"/>
    <property type="match status" value="1"/>
</dbReference>
<dbReference type="Pfam" id="PF12552">
    <property type="entry name" value="DUF3741"/>
    <property type="match status" value="1"/>
</dbReference>
<feature type="domain" description="DUF4378" evidence="3">
    <location>
        <begin position="829"/>
        <end position="976"/>
    </location>
</feature>
<feature type="compositionally biased region" description="Basic and acidic residues" evidence="1">
    <location>
        <begin position="649"/>
        <end position="666"/>
    </location>
</feature>
<evidence type="ECO:0000259" key="2">
    <source>
        <dbReference type="Pfam" id="PF12552"/>
    </source>
</evidence>
<evidence type="ECO:0000313" key="5">
    <source>
        <dbReference type="Proteomes" id="UP001187192"/>
    </source>
</evidence>
<sequence>MGAKRSQRRAVRYEKDQSGCMWGLISMFDFRHGRSTTRKLIADRRHGSKHALGTGISKNTFEVLSDLEENSEATIDGVEIRREIVTIDAGGKPSVKKLMEEEMVNEQGLKKDTRDAVVELRQSESVVEGQMKTDNKKTKTKKTRKKSRDMDAHNLNVDENVKSDCSCKQNADQQSIKDLGIDEMMEEFSRRIHRRSISCMKDGLNDEALDLSSHKDSDFEEKLKGVIKEFVVQKLTNGKHLREDQKILHSKELMNELELLSSDEELFLKLMQDPQSLSVKYVQNLQDSKAEKDLESKTVGRSDFSEETLVTVRKSEDVVNHKQRYFFRRKAKSEDRNQLKANEHPDNLNRIVILKPGPIDVQNSKTETILGPSKESQDIVTSKEASDRVGSHFFLSELKRKLKNAMGKQPNEVSRAKVSNRPSHKGQTMGDSKKGVGKGNVGRSSPTKDHFFFERIAKPSSSSKKVDKISKMKDSEISKHEPEAFSNERISNIYIEAKKHLSELLGNGDGTDLSNRQNPKTLGRILSLPDYNISPIGSPGRDWEKSFVTAQTRFTSQDKSQSVNEKRSSPRGENKGSPLGREAKILDLETQSPITDIGPDHSVQDPDSNAGTSKAHDIEVEDSVCSTKDEMSPDGDSVPVTEESVVLDSPRKEFSAGDSGPVKEESTILDSPREGISAGASEHVREESMILDSPPEPRGPSPGRDDQNYGDTPFVCEDKSNFACLKEDSLEESQLQLSPPGSPSSSLTTSKVADLEITIDIPEKPSPVSVLEPVFGEDDISPSKSTSQPDSVNLTVQPLRIEFEEPASPLADEAHNGKRSVDDKDSIFGYVIGVMQASGLNWDGICIKLLSSDQVLNPSLVDDVEFLSNPLCCDWQLLFDCINEVLMEVCQYHFGCSPWVSFAKPGIHLIPDMKSVTLEVSKGVYWHLLQLPLPRTLDQIVRKDIERTGTWLDLQFDAETIGFELGESILGDLMEDTISCYVNESSENEHGVLSELEESKETVNS</sequence>
<dbReference type="EMBL" id="BTGU01000019">
    <property type="protein sequence ID" value="GMN44923.1"/>
    <property type="molecule type" value="Genomic_DNA"/>
</dbReference>
<evidence type="ECO:0000259" key="3">
    <source>
        <dbReference type="Pfam" id="PF14309"/>
    </source>
</evidence>
<feature type="region of interest" description="Disordered" evidence="1">
    <location>
        <begin position="405"/>
        <end position="483"/>
    </location>
</feature>
<feature type="compositionally biased region" description="Polar residues" evidence="1">
    <location>
        <begin position="553"/>
        <end position="563"/>
    </location>
</feature>
<dbReference type="Pfam" id="PF14309">
    <property type="entry name" value="DUF4378"/>
    <property type="match status" value="1"/>
</dbReference>
<feature type="domain" description="DUF3741" evidence="2">
    <location>
        <begin position="233"/>
        <end position="276"/>
    </location>
</feature>
<protein>
    <recommendedName>
        <fullName evidence="6">DUF4378 domain-containing protein</fullName>
    </recommendedName>
</protein>
<keyword evidence="5" id="KW-1185">Reference proteome</keyword>
<comment type="caution">
    <text evidence="4">The sequence shown here is derived from an EMBL/GenBank/DDBJ whole genome shotgun (WGS) entry which is preliminary data.</text>
</comment>
<evidence type="ECO:0000256" key="1">
    <source>
        <dbReference type="SAM" id="MobiDB-lite"/>
    </source>
</evidence>
<dbReference type="AlphaFoldDB" id="A0AA88AFG4"/>
<feature type="compositionally biased region" description="Basic and acidic residues" evidence="1">
    <location>
        <begin position="464"/>
        <end position="483"/>
    </location>
</feature>
<reference evidence="4" key="1">
    <citation type="submission" date="2023-07" db="EMBL/GenBank/DDBJ databases">
        <title>draft genome sequence of fig (Ficus carica).</title>
        <authorList>
            <person name="Takahashi T."/>
            <person name="Nishimura K."/>
        </authorList>
    </citation>
    <scope>NUCLEOTIDE SEQUENCE</scope>
</reference>
<dbReference type="Proteomes" id="UP001187192">
    <property type="component" value="Unassembled WGS sequence"/>
</dbReference>